<dbReference type="EMBL" id="HBIZ01062881">
    <property type="protein sequence ID" value="CAE0786225.1"/>
    <property type="molecule type" value="Transcribed_RNA"/>
</dbReference>
<sequence>MGAGGSSIAKCTNDFELVIRATKEMEWLLETYFDAPTEHDCGLHYKITQARYKGRPLKDELIRKMRYLVTIRNKLVHERGFNAIPDRKAFKESFAQVEEELHAMVPQSMSTCIVS</sequence>
<name>A0A6T0DZY4_CHRCT</name>
<evidence type="ECO:0000313" key="2">
    <source>
        <dbReference type="EMBL" id="CAE0786226.1"/>
    </source>
</evidence>
<reference evidence="1" key="1">
    <citation type="submission" date="2021-01" db="EMBL/GenBank/DDBJ databases">
        <authorList>
            <person name="Corre E."/>
            <person name="Pelletier E."/>
            <person name="Niang G."/>
            <person name="Scheremetjew M."/>
            <person name="Finn R."/>
            <person name="Kale V."/>
            <person name="Holt S."/>
            <person name="Cochrane G."/>
            <person name="Meng A."/>
            <person name="Brown T."/>
            <person name="Cohen L."/>
        </authorList>
    </citation>
    <scope>NUCLEOTIDE SEQUENCE</scope>
    <source>
        <strain evidence="1">CCMP645</strain>
    </source>
</reference>
<accession>A0A6T0DZY4</accession>
<dbReference type="AlphaFoldDB" id="A0A6T0DZY4"/>
<proteinExistence type="predicted"/>
<dbReference type="EMBL" id="HBIZ01062882">
    <property type="protein sequence ID" value="CAE0786226.1"/>
    <property type="molecule type" value="Transcribed_RNA"/>
</dbReference>
<gene>
    <name evidence="1" type="ORF">PCAR00345_LOCUS38933</name>
    <name evidence="2" type="ORF">PCAR00345_LOCUS38934</name>
</gene>
<evidence type="ECO:0000313" key="1">
    <source>
        <dbReference type="EMBL" id="CAE0786225.1"/>
    </source>
</evidence>
<protein>
    <submittedName>
        <fullName evidence="1">Uncharacterized protein</fullName>
    </submittedName>
</protein>
<organism evidence="1">
    <name type="scientific">Chrysotila carterae</name>
    <name type="common">Marine alga</name>
    <name type="synonym">Syracosphaera carterae</name>
    <dbReference type="NCBI Taxonomy" id="13221"/>
    <lineage>
        <taxon>Eukaryota</taxon>
        <taxon>Haptista</taxon>
        <taxon>Haptophyta</taxon>
        <taxon>Prymnesiophyceae</taxon>
        <taxon>Isochrysidales</taxon>
        <taxon>Isochrysidaceae</taxon>
        <taxon>Chrysotila</taxon>
    </lineage>
</organism>